<dbReference type="OrthoDB" id="164921at2759"/>
<organism evidence="4 5">
    <name type="scientific">Eremothecium sinecaudum</name>
    <dbReference type="NCBI Taxonomy" id="45286"/>
    <lineage>
        <taxon>Eukaryota</taxon>
        <taxon>Fungi</taxon>
        <taxon>Dikarya</taxon>
        <taxon>Ascomycota</taxon>
        <taxon>Saccharomycotina</taxon>
        <taxon>Saccharomycetes</taxon>
        <taxon>Saccharomycetales</taxon>
        <taxon>Saccharomycetaceae</taxon>
        <taxon>Eremothecium</taxon>
    </lineage>
</organism>
<feature type="transmembrane region" description="Helical" evidence="2">
    <location>
        <begin position="305"/>
        <end position="323"/>
    </location>
</feature>
<dbReference type="InterPro" id="IPR052370">
    <property type="entry name" value="Meta-cleavage_hydrolase"/>
</dbReference>
<dbReference type="RefSeq" id="XP_017986706.1">
    <property type="nucleotide sequence ID" value="XM_018131406.1"/>
</dbReference>
<protein>
    <submittedName>
        <fullName evidence="4">HCL441Wp</fullName>
    </submittedName>
</protein>
<dbReference type="STRING" id="45286.A0A120K1S8"/>
<keyword evidence="5" id="KW-1185">Reference proteome</keyword>
<evidence type="ECO:0000256" key="1">
    <source>
        <dbReference type="SAM" id="MobiDB-lite"/>
    </source>
</evidence>
<dbReference type="Proteomes" id="UP000243052">
    <property type="component" value="Chromosome iii"/>
</dbReference>
<dbReference type="InterPro" id="IPR029058">
    <property type="entry name" value="AB_hydrolase_fold"/>
</dbReference>
<dbReference type="InterPro" id="IPR000073">
    <property type="entry name" value="AB_hydrolase_1"/>
</dbReference>
<dbReference type="AlphaFoldDB" id="A0A120K1S8"/>
<keyword evidence="2" id="KW-1133">Transmembrane helix</keyword>
<keyword evidence="2" id="KW-0812">Transmembrane</keyword>
<name>A0A120K1S8_9SACH</name>
<evidence type="ECO:0000259" key="3">
    <source>
        <dbReference type="Pfam" id="PF00561"/>
    </source>
</evidence>
<feature type="transmembrane region" description="Helical" evidence="2">
    <location>
        <begin position="250"/>
        <end position="268"/>
    </location>
</feature>
<evidence type="ECO:0000256" key="2">
    <source>
        <dbReference type="SAM" id="Phobius"/>
    </source>
</evidence>
<dbReference type="Pfam" id="PF00561">
    <property type="entry name" value="Abhydrolase_1"/>
    <property type="match status" value="1"/>
</dbReference>
<dbReference type="Pfam" id="PF10329">
    <property type="entry name" value="DUF2417"/>
    <property type="match status" value="1"/>
</dbReference>
<sequence length="668" mass="75838">MVNADGPVNSSVKSIKSENLLGDPSPDSGFVGNFNNTDSASRQGLYGNQSESNGYNHSYGIGGQQESNRGIGSSVEGERSKSNSPGPDTGLKNPAARKLNEPINYGSISSYGINENNENGEGIDDSVYLRDDEYDDRRKYKRFMRDWRLLMVILVVISSVWLVAAFISDYLFNISFMNYNRTAGFEDIALIFISMIANIMTYLLSRIGQYSKVEQYANMILCGLTLLNLFIAVCTRYTRTRMGKVGVMTYLWVAFSFAVSALFEWYLYTFKNYSDRERHTNKGRSAWKTTTAALKDWSFAGAQNMIKLVLMGYLLLFTLNNFLHAVDLHRARNLINSMQASATSDNWSALHWANEDHTYQLHIRCYGDVYANSSESGRQLKPIVLYEHGGADTGYLSMKWIQDLYSMNRIDRYCTYDRPGYGLSDAPPAPISIGLTAEGLKYALLKEANITGPFIAVGYDMGGLVTQVFTAKNTDLVKGMMLIESWHENMLLNSHFMSPIPGDYYDPDFRPKIPSEIRKPYRVSTWWRGILSTIGLKLQTSWLIAHRGSRERLLGRDMIYQGKYLRTKFLEAITNPVLSFNDVVNSHERLTHIPTSVVTSRDMIKKNKMWGQWQRELTRISGKTEEWKVAEGGHELYKYELGQKALKEVLLRLVDSADEQDMLQDTTS</sequence>
<feature type="transmembrane region" description="Helical" evidence="2">
    <location>
        <begin position="216"/>
        <end position="238"/>
    </location>
</feature>
<keyword evidence="2" id="KW-0472">Membrane</keyword>
<dbReference type="GeneID" id="28722924"/>
<dbReference type="PANTHER" id="PTHR43139">
    <property type="entry name" value="SI:DKEY-122A22.2"/>
    <property type="match status" value="1"/>
</dbReference>
<feature type="region of interest" description="Disordered" evidence="1">
    <location>
        <begin position="1"/>
        <end position="96"/>
    </location>
</feature>
<reference evidence="4 5" key="1">
    <citation type="submission" date="2016-01" db="EMBL/GenBank/DDBJ databases">
        <title>Genome sequence of the yeast Holleya sinecauda.</title>
        <authorList>
            <person name="Dietrich F.S."/>
        </authorList>
    </citation>
    <scope>NUCLEOTIDE SEQUENCE [LARGE SCALE GENOMIC DNA]</scope>
    <source>
        <strain evidence="4 5">ATCC 58844</strain>
    </source>
</reference>
<feature type="domain" description="AB hydrolase-1" evidence="3">
    <location>
        <begin position="382"/>
        <end position="636"/>
    </location>
</feature>
<feature type="transmembrane region" description="Helical" evidence="2">
    <location>
        <begin position="188"/>
        <end position="204"/>
    </location>
</feature>
<evidence type="ECO:0000313" key="5">
    <source>
        <dbReference type="Proteomes" id="UP000243052"/>
    </source>
</evidence>
<feature type="compositionally biased region" description="Polar residues" evidence="1">
    <location>
        <begin position="33"/>
        <end position="56"/>
    </location>
</feature>
<dbReference type="GO" id="GO:0005783">
    <property type="term" value="C:endoplasmic reticulum"/>
    <property type="evidence" value="ECO:0007669"/>
    <property type="project" value="TreeGrafter"/>
</dbReference>
<dbReference type="EMBL" id="CP014243">
    <property type="protein sequence ID" value="AMD19710.1"/>
    <property type="molecule type" value="Genomic_DNA"/>
</dbReference>
<feature type="transmembrane region" description="Helical" evidence="2">
    <location>
        <begin position="147"/>
        <end position="168"/>
    </location>
</feature>
<evidence type="ECO:0000313" key="4">
    <source>
        <dbReference type="EMBL" id="AMD19710.1"/>
    </source>
</evidence>
<proteinExistence type="predicted"/>
<dbReference type="InterPro" id="IPR019431">
    <property type="entry name" value="DUF2417"/>
</dbReference>
<dbReference type="SUPFAM" id="SSF53474">
    <property type="entry name" value="alpha/beta-Hydrolases"/>
    <property type="match status" value="1"/>
</dbReference>
<dbReference type="PANTHER" id="PTHR43139:SF52">
    <property type="entry name" value="SI:DKEY-122A22.2"/>
    <property type="match status" value="1"/>
</dbReference>
<dbReference type="Gene3D" id="3.40.50.1820">
    <property type="entry name" value="alpha/beta hydrolase"/>
    <property type="match status" value="1"/>
</dbReference>
<gene>
    <name evidence="4" type="ORF">AW171_hschr31560</name>
</gene>
<accession>A0A120K1S8</accession>